<dbReference type="PROSITE" id="PS50835">
    <property type="entry name" value="IG_LIKE"/>
    <property type="match status" value="1"/>
</dbReference>
<keyword evidence="3" id="KW-1185">Reference proteome</keyword>
<dbReference type="EMBL" id="JBBCAQ010000036">
    <property type="protein sequence ID" value="KAK7575776.1"/>
    <property type="molecule type" value="Genomic_DNA"/>
</dbReference>
<dbReference type="SUPFAM" id="SSF48726">
    <property type="entry name" value="Immunoglobulin"/>
    <property type="match status" value="1"/>
</dbReference>
<dbReference type="InterPro" id="IPR007110">
    <property type="entry name" value="Ig-like_dom"/>
</dbReference>
<evidence type="ECO:0000313" key="2">
    <source>
        <dbReference type="EMBL" id="KAK7575776.1"/>
    </source>
</evidence>
<accession>A0AAN9XYR1</accession>
<sequence>MYANSPTHPLSLVVLIVETGEIVGKLAMGAHSVSITDLRVPPYVKNGTNNAAILDCLYSLRPEEQSADSGLVVKWFFNKSPNPVYQWIHNQKPQGLGVLKGRLWLDYRASDNNATAYRALYILNPTVELSGEYKCIVSTNVDEDFSIKRMIVWGECKILISFFPAYSYTIFIESRI</sequence>
<dbReference type="PANTHER" id="PTHR21261:SF2">
    <property type="entry name" value="GH04238P-RELATED"/>
    <property type="match status" value="1"/>
</dbReference>
<dbReference type="InterPro" id="IPR036179">
    <property type="entry name" value="Ig-like_dom_sf"/>
</dbReference>
<proteinExistence type="predicted"/>
<dbReference type="PANTHER" id="PTHR21261">
    <property type="entry name" value="BEAT PROTEIN"/>
    <property type="match status" value="1"/>
</dbReference>
<dbReference type="CDD" id="cd00096">
    <property type="entry name" value="Ig"/>
    <property type="match status" value="1"/>
</dbReference>
<feature type="domain" description="Ig-like" evidence="1">
    <location>
        <begin position="31"/>
        <end position="146"/>
    </location>
</feature>
<organism evidence="2 3">
    <name type="scientific">Parthenolecanium corni</name>
    <dbReference type="NCBI Taxonomy" id="536013"/>
    <lineage>
        <taxon>Eukaryota</taxon>
        <taxon>Metazoa</taxon>
        <taxon>Ecdysozoa</taxon>
        <taxon>Arthropoda</taxon>
        <taxon>Hexapoda</taxon>
        <taxon>Insecta</taxon>
        <taxon>Pterygota</taxon>
        <taxon>Neoptera</taxon>
        <taxon>Paraneoptera</taxon>
        <taxon>Hemiptera</taxon>
        <taxon>Sternorrhyncha</taxon>
        <taxon>Coccoidea</taxon>
        <taxon>Coccidae</taxon>
        <taxon>Parthenolecanium</taxon>
    </lineage>
</organism>
<gene>
    <name evidence="2" type="ORF">V9T40_012062</name>
</gene>
<reference evidence="2 3" key="1">
    <citation type="submission" date="2024-03" db="EMBL/GenBank/DDBJ databases">
        <title>Adaptation during the transition from Ophiocordyceps entomopathogen to insect associate is accompanied by gene loss and intensified selection.</title>
        <authorList>
            <person name="Ward C.M."/>
            <person name="Onetto C.A."/>
            <person name="Borneman A.R."/>
        </authorList>
    </citation>
    <scope>NUCLEOTIDE SEQUENCE [LARGE SCALE GENOMIC DNA]</scope>
    <source>
        <strain evidence="2">AWRI1</strain>
        <tissue evidence="2">Single Adult Female</tissue>
    </source>
</reference>
<dbReference type="Proteomes" id="UP001367676">
    <property type="component" value="Unassembled WGS sequence"/>
</dbReference>
<dbReference type="Gene3D" id="2.60.40.10">
    <property type="entry name" value="Immunoglobulins"/>
    <property type="match status" value="1"/>
</dbReference>
<name>A0AAN9XYR1_9HEMI</name>
<dbReference type="InterPro" id="IPR013783">
    <property type="entry name" value="Ig-like_fold"/>
</dbReference>
<dbReference type="AlphaFoldDB" id="A0AAN9XYR1"/>
<comment type="caution">
    <text evidence="2">The sequence shown here is derived from an EMBL/GenBank/DDBJ whole genome shotgun (WGS) entry which is preliminary data.</text>
</comment>
<evidence type="ECO:0000313" key="3">
    <source>
        <dbReference type="Proteomes" id="UP001367676"/>
    </source>
</evidence>
<evidence type="ECO:0000259" key="1">
    <source>
        <dbReference type="PROSITE" id="PS50835"/>
    </source>
</evidence>
<protein>
    <recommendedName>
        <fullName evidence="1">Ig-like domain-containing protein</fullName>
    </recommendedName>
</protein>